<dbReference type="GO" id="GO:0051083">
    <property type="term" value="P:'de novo' cotranslational protein folding"/>
    <property type="evidence" value="ECO:0007669"/>
    <property type="project" value="TreeGrafter"/>
</dbReference>
<dbReference type="AlphaFoldDB" id="A0A6I9SU67"/>
<sequence length="224" mass="24770">MMALASPFPRLFQHSHNVALCSLPKDVKLDAAALCINHSSRTIFTCSRPLIYYSSSKAVTRLLLKPISAVGSGFETSITDPKDNAISIKNVEIVVESKGDDKMQVRVDLTGKETEIVFEKILRNLARTAPPVPGFRREKGGKTSKVPRDFLLQILGEDRVTNFVIQEIVSSTLADYVKKENLTVKDNKINTIQTAEELKLAFIPGNDFGFNATLELEQSTEESA</sequence>
<dbReference type="Pfam" id="PF05697">
    <property type="entry name" value="Trigger_N"/>
    <property type="match status" value="1"/>
</dbReference>
<dbReference type="FunFam" id="3.30.70.1050:FF:000004">
    <property type="entry name" value="Trigger factor"/>
    <property type="match status" value="1"/>
</dbReference>
<dbReference type="OrthoDB" id="1918792at2759"/>
<evidence type="ECO:0000313" key="9">
    <source>
        <dbReference type="Proteomes" id="UP000504604"/>
    </source>
</evidence>
<feature type="domain" description="Trigger factor ribosome-binding bacterial" evidence="8">
    <location>
        <begin position="93"/>
        <end position="216"/>
    </location>
</feature>
<dbReference type="InterPro" id="IPR008881">
    <property type="entry name" value="Trigger_fac_ribosome-bd_bac"/>
</dbReference>
<dbReference type="RefSeq" id="XP_011073961.1">
    <property type="nucleotide sequence ID" value="XM_011075659.2"/>
</dbReference>
<dbReference type="GO" id="GO:0003755">
    <property type="term" value="F:peptidyl-prolyl cis-trans isomerase activity"/>
    <property type="evidence" value="ECO:0007669"/>
    <property type="project" value="UniProtKB-KW"/>
</dbReference>
<dbReference type="Gene3D" id="3.30.70.1050">
    <property type="entry name" value="Trigger factor ribosome-binding domain"/>
    <property type="match status" value="1"/>
</dbReference>
<accession>A0A6I9SU67</accession>
<dbReference type="GeneID" id="105158789"/>
<evidence type="ECO:0000256" key="5">
    <source>
        <dbReference type="ARBA" id="ARBA00023186"/>
    </source>
</evidence>
<evidence type="ECO:0000256" key="6">
    <source>
        <dbReference type="ARBA" id="ARBA00023235"/>
    </source>
</evidence>
<evidence type="ECO:0000256" key="7">
    <source>
        <dbReference type="ARBA" id="ARBA00024849"/>
    </source>
</evidence>
<dbReference type="KEGG" id="sind:105158789"/>
<dbReference type="InterPro" id="IPR005215">
    <property type="entry name" value="Trig_fac"/>
</dbReference>
<keyword evidence="5" id="KW-0143">Chaperone</keyword>
<dbReference type="InterPro" id="IPR036611">
    <property type="entry name" value="Trigger_fac_ribosome-bd_sf"/>
</dbReference>
<gene>
    <name evidence="10" type="primary">LOC105158789</name>
</gene>
<keyword evidence="9" id="KW-1185">Reference proteome</keyword>
<organism evidence="9 10">
    <name type="scientific">Sesamum indicum</name>
    <name type="common">Oriental sesame</name>
    <name type="synonym">Sesamum orientale</name>
    <dbReference type="NCBI Taxonomy" id="4182"/>
    <lineage>
        <taxon>Eukaryota</taxon>
        <taxon>Viridiplantae</taxon>
        <taxon>Streptophyta</taxon>
        <taxon>Embryophyta</taxon>
        <taxon>Tracheophyta</taxon>
        <taxon>Spermatophyta</taxon>
        <taxon>Magnoliopsida</taxon>
        <taxon>eudicotyledons</taxon>
        <taxon>Gunneridae</taxon>
        <taxon>Pentapetalae</taxon>
        <taxon>asterids</taxon>
        <taxon>lamiids</taxon>
        <taxon>Lamiales</taxon>
        <taxon>Pedaliaceae</taxon>
        <taxon>Sesamum</taxon>
    </lineage>
</organism>
<protein>
    <recommendedName>
        <fullName evidence="3">peptidylprolyl isomerase</fullName>
        <ecNumber evidence="3">5.2.1.8</ecNumber>
    </recommendedName>
</protein>
<dbReference type="InParanoid" id="A0A6I9SU67"/>
<dbReference type="PANTHER" id="PTHR30560">
    <property type="entry name" value="TRIGGER FACTOR CHAPERONE AND PEPTIDYL-PROLYL CIS/TRANS ISOMERASE"/>
    <property type="match status" value="1"/>
</dbReference>
<comment type="catalytic activity">
    <reaction evidence="1">
        <text>[protein]-peptidylproline (omega=180) = [protein]-peptidylproline (omega=0)</text>
        <dbReference type="Rhea" id="RHEA:16237"/>
        <dbReference type="Rhea" id="RHEA-COMP:10747"/>
        <dbReference type="Rhea" id="RHEA-COMP:10748"/>
        <dbReference type="ChEBI" id="CHEBI:83833"/>
        <dbReference type="ChEBI" id="CHEBI:83834"/>
        <dbReference type="EC" id="5.2.1.8"/>
    </reaction>
</comment>
<dbReference type="FunCoup" id="A0A6I9SU67">
    <property type="interactions" value="1908"/>
</dbReference>
<keyword evidence="6" id="KW-0413">Isomerase</keyword>
<proteinExistence type="inferred from homology"/>
<evidence type="ECO:0000256" key="4">
    <source>
        <dbReference type="ARBA" id="ARBA00023110"/>
    </source>
</evidence>
<evidence type="ECO:0000313" key="10">
    <source>
        <dbReference type="RefSeq" id="XP_011073961.1"/>
    </source>
</evidence>
<evidence type="ECO:0000256" key="2">
    <source>
        <dbReference type="ARBA" id="ARBA00005464"/>
    </source>
</evidence>
<dbReference type="GO" id="GO:0044183">
    <property type="term" value="F:protein folding chaperone"/>
    <property type="evidence" value="ECO:0007669"/>
    <property type="project" value="TreeGrafter"/>
</dbReference>
<name>A0A6I9SU67_SESIN</name>
<keyword evidence="4" id="KW-0697">Rotamase</keyword>
<dbReference type="SUPFAM" id="SSF102735">
    <property type="entry name" value="Trigger factor ribosome-binding domain"/>
    <property type="match status" value="1"/>
</dbReference>
<dbReference type="Proteomes" id="UP000504604">
    <property type="component" value="Linkage group LG3"/>
</dbReference>
<reference evidence="10" key="1">
    <citation type="submission" date="2025-08" db="UniProtKB">
        <authorList>
            <consortium name="RefSeq"/>
        </authorList>
    </citation>
    <scope>IDENTIFICATION</scope>
</reference>
<evidence type="ECO:0000259" key="8">
    <source>
        <dbReference type="Pfam" id="PF05697"/>
    </source>
</evidence>
<dbReference type="GO" id="GO:0043022">
    <property type="term" value="F:ribosome binding"/>
    <property type="evidence" value="ECO:0007669"/>
    <property type="project" value="TreeGrafter"/>
</dbReference>
<dbReference type="EC" id="5.2.1.8" evidence="3"/>
<dbReference type="GO" id="GO:0043335">
    <property type="term" value="P:protein unfolding"/>
    <property type="evidence" value="ECO:0007669"/>
    <property type="project" value="TreeGrafter"/>
</dbReference>
<evidence type="ECO:0000256" key="1">
    <source>
        <dbReference type="ARBA" id="ARBA00000971"/>
    </source>
</evidence>
<dbReference type="PANTHER" id="PTHR30560:SF4">
    <property type="entry name" value="OS01G0894700 PROTEIN"/>
    <property type="match status" value="1"/>
</dbReference>
<dbReference type="GO" id="GO:0015031">
    <property type="term" value="P:protein transport"/>
    <property type="evidence" value="ECO:0007669"/>
    <property type="project" value="InterPro"/>
</dbReference>
<evidence type="ECO:0000256" key="3">
    <source>
        <dbReference type="ARBA" id="ARBA00013194"/>
    </source>
</evidence>
<comment type="similarity">
    <text evidence="2">Belongs to the FKBP-type PPIase family. Tig subfamily.</text>
</comment>
<comment type="function">
    <text evidence="7">Involved in protein export. Acts as a chaperone by maintaining the newly synthesized protein in an open conformation. Functions as a peptidyl-prolyl cis-trans isomerase.</text>
</comment>